<feature type="region of interest" description="Disordered" evidence="1">
    <location>
        <begin position="145"/>
        <end position="167"/>
    </location>
</feature>
<comment type="caution">
    <text evidence="2">The sequence shown here is derived from an EMBL/GenBank/DDBJ whole genome shotgun (WGS) entry which is preliminary data.</text>
</comment>
<dbReference type="EMBL" id="JASCZI010212753">
    <property type="protein sequence ID" value="MED6200233.1"/>
    <property type="molecule type" value="Genomic_DNA"/>
</dbReference>
<dbReference type="Proteomes" id="UP001341840">
    <property type="component" value="Unassembled WGS sequence"/>
</dbReference>
<evidence type="ECO:0000256" key="1">
    <source>
        <dbReference type="SAM" id="MobiDB-lite"/>
    </source>
</evidence>
<reference evidence="2 3" key="1">
    <citation type="journal article" date="2023" name="Plants (Basel)">
        <title>Bridging the Gap: Combining Genomics and Transcriptomics Approaches to Understand Stylosanthes scabra, an Orphan Legume from the Brazilian Caatinga.</title>
        <authorList>
            <person name="Ferreira-Neto J.R.C."/>
            <person name="da Silva M.D."/>
            <person name="Binneck E."/>
            <person name="de Melo N.F."/>
            <person name="da Silva R.H."/>
            <person name="de Melo A.L.T.M."/>
            <person name="Pandolfi V."/>
            <person name="Bustamante F.O."/>
            <person name="Brasileiro-Vidal A.C."/>
            <person name="Benko-Iseppon A.M."/>
        </authorList>
    </citation>
    <scope>NUCLEOTIDE SEQUENCE [LARGE SCALE GENOMIC DNA]</scope>
    <source>
        <tissue evidence="2">Leaves</tissue>
    </source>
</reference>
<organism evidence="2 3">
    <name type="scientific">Stylosanthes scabra</name>
    <dbReference type="NCBI Taxonomy" id="79078"/>
    <lineage>
        <taxon>Eukaryota</taxon>
        <taxon>Viridiplantae</taxon>
        <taxon>Streptophyta</taxon>
        <taxon>Embryophyta</taxon>
        <taxon>Tracheophyta</taxon>
        <taxon>Spermatophyta</taxon>
        <taxon>Magnoliopsida</taxon>
        <taxon>eudicotyledons</taxon>
        <taxon>Gunneridae</taxon>
        <taxon>Pentapetalae</taxon>
        <taxon>rosids</taxon>
        <taxon>fabids</taxon>
        <taxon>Fabales</taxon>
        <taxon>Fabaceae</taxon>
        <taxon>Papilionoideae</taxon>
        <taxon>50 kb inversion clade</taxon>
        <taxon>dalbergioids sensu lato</taxon>
        <taxon>Dalbergieae</taxon>
        <taxon>Pterocarpus clade</taxon>
        <taxon>Stylosanthes</taxon>
    </lineage>
</organism>
<gene>
    <name evidence="2" type="ORF">PIB30_083149</name>
</gene>
<accession>A0ABU6XU11</accession>
<proteinExistence type="predicted"/>
<sequence>MSRMLRLSYLKAHVHRYLESLLQTLLRNWLNREKYSQGLDPEKYPNDLQRFPGKTHVFKVNASMSGVNYFQPCMITVSKITCDEELLRSYMIKYNVDLGSIATSTKSPTVVPGVGVQTLNSKGSPAKTPSPPVLKKIKFSKSVLIDVETPTPNKNKDEKSPNPNCTE</sequence>
<evidence type="ECO:0000313" key="3">
    <source>
        <dbReference type="Proteomes" id="UP001341840"/>
    </source>
</evidence>
<protein>
    <submittedName>
        <fullName evidence="2">Uncharacterized protein</fullName>
    </submittedName>
</protein>
<evidence type="ECO:0000313" key="2">
    <source>
        <dbReference type="EMBL" id="MED6200233.1"/>
    </source>
</evidence>
<keyword evidence="3" id="KW-1185">Reference proteome</keyword>
<name>A0ABU6XU11_9FABA</name>